<sequence length="367" mass="38206">MTSRAAQHAWSTAWQTAPPSACATLRNNAGIVDWGKTCVFPEDGGPTINPVNTACLPWAASSTNAQAFFSPATACPTSWSAVATQTVGTDWIDGETALQCCPMGFDADGSNCRPASTGTFLVVECGEADAEENEYRTYSGAAWPARATVSIAALQLRFQASDVGSVSATATGSSTSGTSSVPTSTGNSGTGQTEGGLSTGIKIAIGVIVPVVFLIGALAAFLLWRRKTQHKAAGLRAARLADEKHDSPPRSLDLASTHPYSASKTLPGPVVDPGIAVAGVRNHGIQHETPEWNHEMDATEAERQRLIAVDPAPRQYAAYQPPPGEMDAGGSQTVPSELGGVARVARKPIAPVEIDSQPWRAELDGGR</sequence>
<evidence type="ECO:0000313" key="3">
    <source>
        <dbReference type="EMBL" id="KAF2127164.1"/>
    </source>
</evidence>
<evidence type="ECO:0000256" key="2">
    <source>
        <dbReference type="SAM" id="Phobius"/>
    </source>
</evidence>
<dbReference type="OrthoDB" id="5429716at2759"/>
<protein>
    <recommendedName>
        <fullName evidence="5">Mid2 domain-containing protein</fullName>
    </recommendedName>
</protein>
<dbReference type="Proteomes" id="UP000799771">
    <property type="component" value="Unassembled WGS sequence"/>
</dbReference>
<dbReference type="AlphaFoldDB" id="A0A6A6A7W3"/>
<name>A0A6A6A7W3_9PLEO</name>
<dbReference type="GeneID" id="54404502"/>
<keyword evidence="4" id="KW-1185">Reference proteome</keyword>
<gene>
    <name evidence="3" type="ORF">P153DRAFT_296118</name>
</gene>
<organism evidence="3 4">
    <name type="scientific">Dothidotthia symphoricarpi CBS 119687</name>
    <dbReference type="NCBI Taxonomy" id="1392245"/>
    <lineage>
        <taxon>Eukaryota</taxon>
        <taxon>Fungi</taxon>
        <taxon>Dikarya</taxon>
        <taxon>Ascomycota</taxon>
        <taxon>Pezizomycotina</taxon>
        <taxon>Dothideomycetes</taxon>
        <taxon>Pleosporomycetidae</taxon>
        <taxon>Pleosporales</taxon>
        <taxon>Dothidotthiaceae</taxon>
        <taxon>Dothidotthia</taxon>
    </lineage>
</organism>
<proteinExistence type="predicted"/>
<evidence type="ECO:0000256" key="1">
    <source>
        <dbReference type="SAM" id="MobiDB-lite"/>
    </source>
</evidence>
<feature type="transmembrane region" description="Helical" evidence="2">
    <location>
        <begin position="203"/>
        <end position="224"/>
    </location>
</feature>
<feature type="region of interest" description="Disordered" evidence="1">
    <location>
        <begin position="167"/>
        <end position="193"/>
    </location>
</feature>
<dbReference type="EMBL" id="ML977511">
    <property type="protein sequence ID" value="KAF2127164.1"/>
    <property type="molecule type" value="Genomic_DNA"/>
</dbReference>
<evidence type="ECO:0008006" key="5">
    <source>
        <dbReference type="Google" id="ProtNLM"/>
    </source>
</evidence>
<accession>A0A6A6A7W3</accession>
<keyword evidence="2" id="KW-0812">Transmembrane</keyword>
<dbReference type="RefSeq" id="XP_033521553.1">
    <property type="nucleotide sequence ID" value="XM_033664070.1"/>
</dbReference>
<evidence type="ECO:0000313" key="4">
    <source>
        <dbReference type="Proteomes" id="UP000799771"/>
    </source>
</evidence>
<keyword evidence="2" id="KW-1133">Transmembrane helix</keyword>
<reference evidence="3" key="1">
    <citation type="journal article" date="2020" name="Stud. Mycol.">
        <title>101 Dothideomycetes genomes: a test case for predicting lifestyles and emergence of pathogens.</title>
        <authorList>
            <person name="Haridas S."/>
            <person name="Albert R."/>
            <person name="Binder M."/>
            <person name="Bloem J."/>
            <person name="Labutti K."/>
            <person name="Salamov A."/>
            <person name="Andreopoulos B."/>
            <person name="Baker S."/>
            <person name="Barry K."/>
            <person name="Bills G."/>
            <person name="Bluhm B."/>
            <person name="Cannon C."/>
            <person name="Castanera R."/>
            <person name="Culley D."/>
            <person name="Daum C."/>
            <person name="Ezra D."/>
            <person name="Gonzalez J."/>
            <person name="Henrissat B."/>
            <person name="Kuo A."/>
            <person name="Liang C."/>
            <person name="Lipzen A."/>
            <person name="Lutzoni F."/>
            <person name="Magnuson J."/>
            <person name="Mondo S."/>
            <person name="Nolan M."/>
            <person name="Ohm R."/>
            <person name="Pangilinan J."/>
            <person name="Park H.-J."/>
            <person name="Ramirez L."/>
            <person name="Alfaro M."/>
            <person name="Sun H."/>
            <person name="Tritt A."/>
            <person name="Yoshinaga Y."/>
            <person name="Zwiers L.-H."/>
            <person name="Turgeon B."/>
            <person name="Goodwin S."/>
            <person name="Spatafora J."/>
            <person name="Crous P."/>
            <person name="Grigoriev I."/>
        </authorList>
    </citation>
    <scope>NUCLEOTIDE SEQUENCE</scope>
    <source>
        <strain evidence="3">CBS 119687</strain>
    </source>
</reference>
<feature type="compositionally biased region" description="Low complexity" evidence="1">
    <location>
        <begin position="167"/>
        <end position="187"/>
    </location>
</feature>
<keyword evidence="2" id="KW-0472">Membrane</keyword>